<reference evidence="1" key="1">
    <citation type="journal article" date="2019" name="bioRxiv">
        <title>The Genome of the Zebra Mussel, Dreissena polymorpha: A Resource for Invasive Species Research.</title>
        <authorList>
            <person name="McCartney M.A."/>
            <person name="Auch B."/>
            <person name="Kono T."/>
            <person name="Mallez S."/>
            <person name="Zhang Y."/>
            <person name="Obille A."/>
            <person name="Becker A."/>
            <person name="Abrahante J.E."/>
            <person name="Garbe J."/>
            <person name="Badalamenti J.P."/>
            <person name="Herman A."/>
            <person name="Mangelson H."/>
            <person name="Liachko I."/>
            <person name="Sullivan S."/>
            <person name="Sone E.D."/>
            <person name="Koren S."/>
            <person name="Silverstein K.A.T."/>
            <person name="Beckman K.B."/>
            <person name="Gohl D.M."/>
        </authorList>
    </citation>
    <scope>NUCLEOTIDE SEQUENCE</scope>
    <source>
        <strain evidence="1">Duluth1</strain>
        <tissue evidence="1">Whole animal</tissue>
    </source>
</reference>
<protein>
    <submittedName>
        <fullName evidence="1">Uncharacterized protein</fullName>
    </submittedName>
</protein>
<organism evidence="1 2">
    <name type="scientific">Dreissena polymorpha</name>
    <name type="common">Zebra mussel</name>
    <name type="synonym">Mytilus polymorpha</name>
    <dbReference type="NCBI Taxonomy" id="45954"/>
    <lineage>
        <taxon>Eukaryota</taxon>
        <taxon>Metazoa</taxon>
        <taxon>Spiralia</taxon>
        <taxon>Lophotrochozoa</taxon>
        <taxon>Mollusca</taxon>
        <taxon>Bivalvia</taxon>
        <taxon>Autobranchia</taxon>
        <taxon>Heteroconchia</taxon>
        <taxon>Euheterodonta</taxon>
        <taxon>Imparidentia</taxon>
        <taxon>Neoheterodontei</taxon>
        <taxon>Myida</taxon>
        <taxon>Dreissenoidea</taxon>
        <taxon>Dreissenidae</taxon>
        <taxon>Dreissena</taxon>
    </lineage>
</organism>
<name>A0A9D3YI62_DREPO</name>
<dbReference type="EMBL" id="JAIWYP010000015">
    <property type="protein sequence ID" value="KAH3699249.1"/>
    <property type="molecule type" value="Genomic_DNA"/>
</dbReference>
<dbReference type="AlphaFoldDB" id="A0A9D3YI62"/>
<proteinExistence type="predicted"/>
<reference evidence="1" key="2">
    <citation type="submission" date="2020-11" db="EMBL/GenBank/DDBJ databases">
        <authorList>
            <person name="McCartney M.A."/>
            <person name="Auch B."/>
            <person name="Kono T."/>
            <person name="Mallez S."/>
            <person name="Becker A."/>
            <person name="Gohl D.M."/>
            <person name="Silverstein K.A.T."/>
            <person name="Koren S."/>
            <person name="Bechman K.B."/>
            <person name="Herman A."/>
            <person name="Abrahante J.E."/>
            <person name="Garbe J."/>
        </authorList>
    </citation>
    <scope>NUCLEOTIDE SEQUENCE</scope>
    <source>
        <strain evidence="1">Duluth1</strain>
        <tissue evidence="1">Whole animal</tissue>
    </source>
</reference>
<evidence type="ECO:0000313" key="1">
    <source>
        <dbReference type="EMBL" id="KAH3699249.1"/>
    </source>
</evidence>
<sequence>MQNIMCQCECGGILHVCDKTLVLPKHMVVSENPFQYQECLLDHSLGVGKDSVSGNAPTVPDSAIWASSHTTDRRLPHMARLEDPTGEL</sequence>
<comment type="caution">
    <text evidence="1">The sequence shown here is derived from an EMBL/GenBank/DDBJ whole genome shotgun (WGS) entry which is preliminary data.</text>
</comment>
<evidence type="ECO:0000313" key="2">
    <source>
        <dbReference type="Proteomes" id="UP000828390"/>
    </source>
</evidence>
<accession>A0A9D3YI62</accession>
<dbReference type="Proteomes" id="UP000828390">
    <property type="component" value="Unassembled WGS sequence"/>
</dbReference>
<keyword evidence="2" id="KW-1185">Reference proteome</keyword>
<gene>
    <name evidence="1" type="ORF">DPMN_074205</name>
</gene>